<comment type="subcellular location">
    <subcellularLocation>
        <location evidence="1">Endoplasmic reticulum membrane</location>
        <topology evidence="1">Single-pass membrane protein</topology>
    </subcellularLocation>
</comment>
<evidence type="ECO:0000313" key="10">
    <source>
        <dbReference type="Proteomes" id="UP001190640"/>
    </source>
</evidence>
<feature type="coiled-coil region" evidence="6">
    <location>
        <begin position="682"/>
        <end position="818"/>
    </location>
</feature>
<dbReference type="CTD" id="6238"/>
<keyword evidence="3" id="KW-0256">Endoplasmic reticulum</keyword>
<name>A0AA97JNH3_EUBMA</name>
<dbReference type="GO" id="GO:0005789">
    <property type="term" value="C:endoplasmic reticulum membrane"/>
    <property type="evidence" value="ECO:0007669"/>
    <property type="project" value="UniProtKB-SubCell"/>
</dbReference>
<dbReference type="RefSeq" id="XP_054840636.1">
    <property type="nucleotide sequence ID" value="XM_054984661.1"/>
</dbReference>
<keyword evidence="2 8" id="KW-0812">Transmembrane</keyword>
<feature type="compositionally biased region" description="Basic residues" evidence="7">
    <location>
        <begin position="220"/>
        <end position="229"/>
    </location>
</feature>
<feature type="transmembrane region" description="Helical" evidence="8">
    <location>
        <begin position="9"/>
        <end position="28"/>
    </location>
</feature>
<reference evidence="11" key="1">
    <citation type="submission" date="2025-08" db="UniProtKB">
        <authorList>
            <consortium name="RefSeq"/>
        </authorList>
    </citation>
    <scope>IDENTIFICATION</scope>
    <source>
        <tissue evidence="11">Blood</tissue>
    </source>
</reference>
<gene>
    <name evidence="11" type="primary">RRBP1</name>
</gene>
<dbReference type="GO" id="GO:0015031">
    <property type="term" value="P:protein transport"/>
    <property type="evidence" value="ECO:0007669"/>
    <property type="project" value="InterPro"/>
</dbReference>
<dbReference type="Gene3D" id="1.10.287.1490">
    <property type="match status" value="1"/>
</dbReference>
<feature type="region of interest" description="Disordered" evidence="7">
    <location>
        <begin position="45"/>
        <end position="231"/>
    </location>
</feature>
<evidence type="ECO:0000256" key="5">
    <source>
        <dbReference type="ARBA" id="ARBA00023136"/>
    </source>
</evidence>
<accession>A0AA97JNH3</accession>
<dbReference type="PANTHER" id="PTHR18939:SF4">
    <property type="entry name" value="RIBOSOME-BINDING PROTEIN 1"/>
    <property type="match status" value="1"/>
</dbReference>
<organism evidence="10 11">
    <name type="scientific">Eublepharis macularius</name>
    <name type="common">Leopard gecko</name>
    <name type="synonym">Cyrtodactylus macularius</name>
    <dbReference type="NCBI Taxonomy" id="481883"/>
    <lineage>
        <taxon>Eukaryota</taxon>
        <taxon>Metazoa</taxon>
        <taxon>Chordata</taxon>
        <taxon>Craniata</taxon>
        <taxon>Vertebrata</taxon>
        <taxon>Euteleostomi</taxon>
        <taxon>Lepidosauria</taxon>
        <taxon>Squamata</taxon>
        <taxon>Bifurcata</taxon>
        <taxon>Gekkota</taxon>
        <taxon>Eublepharidae</taxon>
        <taxon>Eublepharinae</taxon>
        <taxon>Eublepharis</taxon>
    </lineage>
</organism>
<keyword evidence="4 8" id="KW-1133">Transmembrane helix</keyword>
<feature type="coiled-coil region" evidence="6">
    <location>
        <begin position="451"/>
        <end position="592"/>
    </location>
</feature>
<evidence type="ECO:0000259" key="9">
    <source>
        <dbReference type="Pfam" id="PF05104"/>
    </source>
</evidence>
<keyword evidence="6" id="KW-0175">Coiled coil</keyword>
<feature type="coiled-coil region" evidence="6">
    <location>
        <begin position="294"/>
        <end position="418"/>
    </location>
</feature>
<feature type="compositionally biased region" description="Basic and acidic residues" evidence="7">
    <location>
        <begin position="128"/>
        <end position="141"/>
    </location>
</feature>
<evidence type="ECO:0000256" key="3">
    <source>
        <dbReference type="ARBA" id="ARBA00022824"/>
    </source>
</evidence>
<keyword evidence="10" id="KW-1185">Reference proteome</keyword>
<evidence type="ECO:0000256" key="4">
    <source>
        <dbReference type="ARBA" id="ARBA00022989"/>
    </source>
</evidence>
<sequence length="929" mass="103956">MDFYDPQTLGVMVFGGFMLVSALGIFLVSTFSMKETSYEEALAKQRKELEKASQHKVERKKKEKPAEKKGKAKRRDEKPNGGLLELDQGLAASVGPQEMSPEPTSDVDPPGFEQPVSVVSPPPPPPPLEKEKHSVSPLDKKKKEKRGAKAEQTPSPAVSSLPMAVSQVQASEVLPKEGPGGPALPPAGAHQNAPLTDSVAVKKPEVPRNQEELKQDGASKKKTIAKKKKEPTTADADNVLYLPYKTLVSTIHSMAFGEGEAQQLIEILAETAGSPQDVWHREVAAEKAKVHVAENQLKEQLLAHEQERAALQTRMQASYQDHVTETQQLQGKIRTLQEQLENGPNNQLARLQQENSILRDALNQATSQTESKQNTELAKLRQECSKLSKELTENVELLQQAEEQRKALETRVVAYEGQICQLEQSHKEQESPLQKRLEEVSKDLCKSQVNYQSLQAELDKTKEQQSALAELESQLLGSKLELKNKLEEVDSLQAKLSEAATKNVQFAERVQLLEGLLEASQAREAEKGQEEANQAEERLLQLRLQESMAQISTLEKEAAELNNTVEQLKVKNNDLREKNWEAMEAVASAEKACEEKLLSSTRAKETLEQQLGAVQAQTKEALSSLLPRVMSDGQQGYDEWLQQFKEKALEALQQKKSTVTESDLALSLRESDEARHTLQAECDQYRTILAETERMLKDLQKSVEEEEQVWKVKLTASEEALQKSQNQTKCLEEDVEKLKAELQNADKLKEYTSLLEAQLENHLVTANSERQNYTQKVEALGQLLSESQEQLDAAKAEALKENQEFAQLKAQLDQTEVNLHNERVLRETLASELEEAQSSLCVLQTELEKQRLDGTVPTSAQEDTLQLQEKLEKEKKLSKDLGCAATKLKELLQVTQEQLAKEREAVLKLQEQLQERGENEDSSKEGTSV</sequence>
<dbReference type="GeneID" id="129333181"/>
<feature type="compositionally biased region" description="Basic and acidic residues" evidence="7">
    <location>
        <begin position="45"/>
        <end position="56"/>
    </location>
</feature>
<dbReference type="InterPro" id="IPR007794">
    <property type="entry name" value="Rib_rcpt_KP"/>
</dbReference>
<evidence type="ECO:0000256" key="8">
    <source>
        <dbReference type="SAM" id="Phobius"/>
    </source>
</evidence>
<evidence type="ECO:0000256" key="1">
    <source>
        <dbReference type="ARBA" id="ARBA00004389"/>
    </source>
</evidence>
<dbReference type="PANTHER" id="PTHR18939">
    <property type="entry name" value="RIBOSOME BINDING PROTEIN-1"/>
    <property type="match status" value="1"/>
</dbReference>
<dbReference type="AlphaFoldDB" id="A0AA97JNH3"/>
<keyword evidence="5 8" id="KW-0472">Membrane</keyword>
<dbReference type="InterPro" id="IPR040248">
    <property type="entry name" value="RRBP1"/>
</dbReference>
<dbReference type="Proteomes" id="UP001190640">
    <property type="component" value="Chromosome 7"/>
</dbReference>
<evidence type="ECO:0000313" key="11">
    <source>
        <dbReference type="RefSeq" id="XP_054840636.1"/>
    </source>
</evidence>
<evidence type="ECO:0000256" key="7">
    <source>
        <dbReference type="SAM" id="MobiDB-lite"/>
    </source>
</evidence>
<feature type="domain" description="Ribosome receptor lysine/proline rich" evidence="9">
    <location>
        <begin position="33"/>
        <end position="167"/>
    </location>
</feature>
<evidence type="ECO:0000256" key="2">
    <source>
        <dbReference type="ARBA" id="ARBA00022692"/>
    </source>
</evidence>
<feature type="compositionally biased region" description="Basic and acidic residues" evidence="7">
    <location>
        <begin position="200"/>
        <end position="219"/>
    </location>
</feature>
<evidence type="ECO:0000256" key="6">
    <source>
        <dbReference type="SAM" id="Coils"/>
    </source>
</evidence>
<feature type="compositionally biased region" description="Basic and acidic residues" evidence="7">
    <location>
        <begin position="64"/>
        <end position="79"/>
    </location>
</feature>
<feature type="coiled-coil region" evidence="6">
    <location>
        <begin position="885"/>
        <end position="916"/>
    </location>
</feature>
<dbReference type="Pfam" id="PF05104">
    <property type="entry name" value="Rib_recp_KP_reg"/>
    <property type="match status" value="1"/>
</dbReference>
<protein>
    <submittedName>
        <fullName evidence="11">Ribosome-binding protein 1 isoform X2</fullName>
    </submittedName>
</protein>
<proteinExistence type="predicted"/>